<comment type="caution">
    <text evidence="1">The sequence shown here is derived from an EMBL/GenBank/DDBJ whole genome shotgun (WGS) entry which is preliminary data.</text>
</comment>
<name>A0A0G1FGE8_9BACT</name>
<evidence type="ECO:0000313" key="2">
    <source>
        <dbReference type="Proteomes" id="UP000034050"/>
    </source>
</evidence>
<protein>
    <submittedName>
        <fullName evidence="1">Uncharacterized protein</fullName>
    </submittedName>
</protein>
<accession>A0A0G1FGE8</accession>
<dbReference type="EMBL" id="LCFD01000014">
    <property type="protein sequence ID" value="KKS85923.1"/>
    <property type="molecule type" value="Genomic_DNA"/>
</dbReference>
<sequence length="105" mass="12456">MTPREFASIFVLHMPIRTLPLVKNHYYHIFNRGVARQPIFFTNRDYKRFIFTLNYYRAENPLNRLSKFLDTPETEKLTAIQLHAKLPNIVTINAYIPLLLQFATS</sequence>
<reference evidence="1 2" key="1">
    <citation type="journal article" date="2015" name="Nature">
        <title>rRNA introns, odd ribosomes, and small enigmatic genomes across a large radiation of phyla.</title>
        <authorList>
            <person name="Brown C.T."/>
            <person name="Hug L.A."/>
            <person name="Thomas B.C."/>
            <person name="Sharon I."/>
            <person name="Castelle C.J."/>
            <person name="Singh A."/>
            <person name="Wilkins M.J."/>
            <person name="Williams K.H."/>
            <person name="Banfield J.F."/>
        </authorList>
    </citation>
    <scope>NUCLEOTIDE SEQUENCE [LARGE SCALE GENOMIC DNA]</scope>
</reference>
<dbReference type="AlphaFoldDB" id="A0A0G1FGE8"/>
<organism evidence="1 2">
    <name type="scientific">Candidatus Gottesmanbacteria bacterium GW2011_GWB1_43_11</name>
    <dbReference type="NCBI Taxonomy" id="1618446"/>
    <lineage>
        <taxon>Bacteria</taxon>
        <taxon>Candidatus Gottesmaniibacteriota</taxon>
    </lineage>
</organism>
<proteinExistence type="predicted"/>
<gene>
    <name evidence="1" type="ORF">UV61_C0014G0023</name>
</gene>
<dbReference type="Proteomes" id="UP000034050">
    <property type="component" value="Unassembled WGS sequence"/>
</dbReference>
<evidence type="ECO:0000313" key="1">
    <source>
        <dbReference type="EMBL" id="KKS85923.1"/>
    </source>
</evidence>